<dbReference type="SUPFAM" id="SSF51419">
    <property type="entry name" value="PLP-binding barrel"/>
    <property type="match status" value="1"/>
</dbReference>
<comment type="caution">
    <text evidence="6">The sequence shown here is derived from an EMBL/GenBank/DDBJ whole genome shotgun (WGS) entry which is preliminary data.</text>
</comment>
<dbReference type="AlphaFoldDB" id="A0A1R2B513"/>
<evidence type="ECO:0000256" key="1">
    <source>
        <dbReference type="ARBA" id="ARBA00001933"/>
    </source>
</evidence>
<dbReference type="InterPro" id="IPR022644">
    <property type="entry name" value="De-COase2_N"/>
</dbReference>
<keyword evidence="4" id="KW-0456">Lyase</keyword>
<accession>A0A1R2B513</accession>
<evidence type="ECO:0000259" key="5">
    <source>
        <dbReference type="Pfam" id="PF02784"/>
    </source>
</evidence>
<dbReference type="PANTHER" id="PTHR11482:SF6">
    <property type="entry name" value="ORNITHINE DECARBOXYLASE 1-RELATED"/>
    <property type="match status" value="1"/>
</dbReference>
<dbReference type="Gene3D" id="3.20.20.10">
    <property type="entry name" value="Alanine racemase"/>
    <property type="match status" value="1"/>
</dbReference>
<gene>
    <name evidence="6" type="ORF">SteCoe_29813</name>
</gene>
<comment type="similarity">
    <text evidence="2">Belongs to the Orn/Lys/Arg decarboxylase class-II family.</text>
</comment>
<dbReference type="GO" id="GO:0005737">
    <property type="term" value="C:cytoplasm"/>
    <property type="evidence" value="ECO:0007669"/>
    <property type="project" value="TreeGrafter"/>
</dbReference>
<dbReference type="GO" id="GO:0004586">
    <property type="term" value="F:ornithine decarboxylase activity"/>
    <property type="evidence" value="ECO:0007669"/>
    <property type="project" value="TreeGrafter"/>
</dbReference>
<dbReference type="SUPFAM" id="SSF50621">
    <property type="entry name" value="Alanine racemase C-terminal domain-like"/>
    <property type="match status" value="1"/>
</dbReference>
<evidence type="ECO:0000256" key="2">
    <source>
        <dbReference type="ARBA" id="ARBA00008872"/>
    </source>
</evidence>
<dbReference type="Proteomes" id="UP000187209">
    <property type="component" value="Unassembled WGS sequence"/>
</dbReference>
<reference evidence="6 7" key="1">
    <citation type="submission" date="2016-11" db="EMBL/GenBank/DDBJ databases">
        <title>The macronuclear genome of Stentor coeruleus: a giant cell with tiny introns.</title>
        <authorList>
            <person name="Slabodnick M."/>
            <person name="Ruby J.G."/>
            <person name="Reiff S.B."/>
            <person name="Swart E.C."/>
            <person name="Gosai S."/>
            <person name="Prabakaran S."/>
            <person name="Witkowska E."/>
            <person name="Larue G.E."/>
            <person name="Fisher S."/>
            <person name="Freeman R.M."/>
            <person name="Gunawardena J."/>
            <person name="Chu W."/>
            <person name="Stover N.A."/>
            <person name="Gregory B.D."/>
            <person name="Nowacki M."/>
            <person name="Derisi J."/>
            <person name="Roy S.W."/>
            <person name="Marshall W.F."/>
            <person name="Sood P."/>
        </authorList>
    </citation>
    <scope>NUCLEOTIDE SEQUENCE [LARGE SCALE GENOMIC DNA]</scope>
    <source>
        <strain evidence="6">WM001</strain>
    </source>
</reference>
<evidence type="ECO:0000256" key="4">
    <source>
        <dbReference type="ARBA" id="ARBA00023239"/>
    </source>
</evidence>
<dbReference type="Gene3D" id="2.40.37.10">
    <property type="entry name" value="Lyase, Ornithine Decarboxylase, Chain A, domain 1"/>
    <property type="match status" value="1"/>
</dbReference>
<protein>
    <recommendedName>
        <fullName evidence="5">Orn/DAP/Arg decarboxylase 2 N-terminal domain-containing protein</fullName>
    </recommendedName>
</protein>
<organism evidence="6 7">
    <name type="scientific">Stentor coeruleus</name>
    <dbReference type="NCBI Taxonomy" id="5963"/>
    <lineage>
        <taxon>Eukaryota</taxon>
        <taxon>Sar</taxon>
        <taxon>Alveolata</taxon>
        <taxon>Ciliophora</taxon>
        <taxon>Postciliodesmatophora</taxon>
        <taxon>Heterotrichea</taxon>
        <taxon>Heterotrichida</taxon>
        <taxon>Stentoridae</taxon>
        <taxon>Stentor</taxon>
    </lineage>
</organism>
<dbReference type="PRINTS" id="PR01182">
    <property type="entry name" value="ORNDCRBXLASE"/>
</dbReference>
<keyword evidence="3" id="KW-0663">Pyridoxal phosphate</keyword>
<name>A0A1R2B513_9CILI</name>
<proteinExistence type="inferred from homology"/>
<sequence length="232" mass="26072">MNVIGVSFHVGSGCKSPNAFYYAIKNCKQLFDFAKCELGFNFTLLDIGGGFSDLEKEISSGSSLFERIARTIKEALDEFFPDVIDNKKLRIIAEPGRVFTLAVSVSSKKLLSNNRQVLSSNDKNLQVEKIMYYVNEGLYTAFICVVFDHKVCKPSAVFINDKLQILDDSFEHVFKSVIWGPTCDGIDCVSRELEMPQLEVGDWMIFDNFGAYTMAASTNFNGFSSTKIHWVN</sequence>
<dbReference type="InterPro" id="IPR002433">
    <property type="entry name" value="Orn_de-COase"/>
</dbReference>
<dbReference type="PANTHER" id="PTHR11482">
    <property type="entry name" value="ARGININE/DIAMINOPIMELATE/ORNITHINE DECARBOXYLASE"/>
    <property type="match status" value="1"/>
</dbReference>
<dbReference type="PRINTS" id="PR01179">
    <property type="entry name" value="ODADCRBXLASE"/>
</dbReference>
<evidence type="ECO:0000313" key="7">
    <source>
        <dbReference type="Proteomes" id="UP000187209"/>
    </source>
</evidence>
<dbReference type="InterPro" id="IPR000183">
    <property type="entry name" value="Orn/DAP/Arg_de-COase"/>
</dbReference>
<comment type="cofactor">
    <cofactor evidence="1">
        <name>pyridoxal 5'-phosphate</name>
        <dbReference type="ChEBI" id="CHEBI:597326"/>
    </cofactor>
</comment>
<feature type="domain" description="Orn/DAP/Arg decarboxylase 2 N-terminal" evidence="5">
    <location>
        <begin position="1"/>
        <end position="100"/>
    </location>
</feature>
<dbReference type="OrthoDB" id="287243at2759"/>
<dbReference type="InterPro" id="IPR029066">
    <property type="entry name" value="PLP-binding_barrel"/>
</dbReference>
<dbReference type="GO" id="GO:0033387">
    <property type="term" value="P:putrescine biosynthetic process from arginine, via ornithine"/>
    <property type="evidence" value="ECO:0007669"/>
    <property type="project" value="TreeGrafter"/>
</dbReference>
<dbReference type="InterPro" id="IPR009006">
    <property type="entry name" value="Ala_racemase/Decarboxylase_C"/>
</dbReference>
<keyword evidence="7" id="KW-1185">Reference proteome</keyword>
<dbReference type="EMBL" id="MPUH01000949">
    <property type="protein sequence ID" value="OMJ71868.1"/>
    <property type="molecule type" value="Genomic_DNA"/>
</dbReference>
<evidence type="ECO:0000313" key="6">
    <source>
        <dbReference type="EMBL" id="OMJ71868.1"/>
    </source>
</evidence>
<evidence type="ECO:0000256" key="3">
    <source>
        <dbReference type="ARBA" id="ARBA00022898"/>
    </source>
</evidence>
<dbReference type="Pfam" id="PF02784">
    <property type="entry name" value="Orn_Arg_deC_N"/>
    <property type="match status" value="1"/>
</dbReference>